<dbReference type="SMART" id="SM00389">
    <property type="entry name" value="HOX"/>
    <property type="match status" value="1"/>
</dbReference>
<feature type="compositionally biased region" description="Basic residues" evidence="7">
    <location>
        <begin position="424"/>
        <end position="433"/>
    </location>
</feature>
<comment type="caution">
    <text evidence="9">The sequence shown here is derived from an EMBL/GenBank/DDBJ whole genome shotgun (WGS) entry which is preliminary data.</text>
</comment>
<evidence type="ECO:0000256" key="1">
    <source>
        <dbReference type="ARBA" id="ARBA00004123"/>
    </source>
</evidence>
<dbReference type="CDD" id="cd00086">
    <property type="entry name" value="homeodomain"/>
    <property type="match status" value="1"/>
</dbReference>
<reference evidence="9 10" key="1">
    <citation type="journal article" date="2016" name="Mol. Biol. Evol.">
        <title>Genome-Wide Survey of Gut Fungi (Harpellales) Reveals the First Horizontally Transferred Ubiquitin Gene from a Mosquito Host.</title>
        <authorList>
            <person name="Wang Y."/>
            <person name="White M.M."/>
            <person name="Kvist S."/>
            <person name="Moncalvo J.M."/>
        </authorList>
    </citation>
    <scope>NUCLEOTIDE SEQUENCE [LARGE SCALE GENOMIC DNA]</scope>
    <source>
        <strain evidence="9 10">ALG-7-W6</strain>
    </source>
</reference>
<evidence type="ECO:0000313" key="9">
    <source>
        <dbReference type="EMBL" id="OLY83645.1"/>
    </source>
</evidence>
<keyword evidence="3 5" id="KW-0371">Homeobox</keyword>
<feature type="domain" description="Homeobox" evidence="8">
    <location>
        <begin position="204"/>
        <end position="260"/>
    </location>
</feature>
<evidence type="ECO:0000256" key="2">
    <source>
        <dbReference type="ARBA" id="ARBA00023125"/>
    </source>
</evidence>
<dbReference type="InterPro" id="IPR009057">
    <property type="entry name" value="Homeodomain-like_sf"/>
</dbReference>
<feature type="DNA-binding region" description="Homeobox" evidence="5">
    <location>
        <begin position="206"/>
        <end position="261"/>
    </location>
</feature>
<dbReference type="PROSITE" id="PS50071">
    <property type="entry name" value="HOMEOBOX_2"/>
    <property type="match status" value="1"/>
</dbReference>
<feature type="region of interest" description="Disordered" evidence="7">
    <location>
        <begin position="412"/>
        <end position="446"/>
    </location>
</feature>
<evidence type="ECO:0000256" key="7">
    <source>
        <dbReference type="SAM" id="MobiDB-lite"/>
    </source>
</evidence>
<dbReference type="InterPro" id="IPR001356">
    <property type="entry name" value="HD"/>
</dbReference>
<dbReference type="AlphaFoldDB" id="A0A1R0H3D7"/>
<organism evidence="9 10">
    <name type="scientific">Smittium mucronatum</name>
    <dbReference type="NCBI Taxonomy" id="133383"/>
    <lineage>
        <taxon>Eukaryota</taxon>
        <taxon>Fungi</taxon>
        <taxon>Fungi incertae sedis</taxon>
        <taxon>Zoopagomycota</taxon>
        <taxon>Kickxellomycotina</taxon>
        <taxon>Harpellomycetes</taxon>
        <taxon>Harpellales</taxon>
        <taxon>Legeriomycetaceae</taxon>
        <taxon>Smittium</taxon>
    </lineage>
</organism>
<name>A0A1R0H3D7_9FUNG</name>
<feature type="region of interest" description="Disordered" evidence="7">
    <location>
        <begin position="345"/>
        <end position="368"/>
    </location>
</feature>
<dbReference type="GO" id="GO:0000981">
    <property type="term" value="F:DNA-binding transcription factor activity, RNA polymerase II-specific"/>
    <property type="evidence" value="ECO:0007669"/>
    <property type="project" value="InterPro"/>
</dbReference>
<feature type="compositionally biased region" description="Low complexity" evidence="7">
    <location>
        <begin position="491"/>
        <end position="512"/>
    </location>
</feature>
<comment type="subcellular location">
    <subcellularLocation>
        <location evidence="1 5 6">Nucleus</location>
    </subcellularLocation>
</comment>
<evidence type="ECO:0000256" key="4">
    <source>
        <dbReference type="ARBA" id="ARBA00023242"/>
    </source>
</evidence>
<accession>A0A1R0H3D7</accession>
<gene>
    <name evidence="9" type="ORF">AYI68_g2210</name>
</gene>
<dbReference type="PANTHER" id="PTHR24323:SF7">
    <property type="entry name" value="HOMEOBOX DOMAIN-CONTAINING PROTEIN"/>
    <property type="match status" value="1"/>
</dbReference>
<dbReference type="OrthoDB" id="5600101at2759"/>
<feature type="compositionally biased region" description="Polar residues" evidence="7">
    <location>
        <begin position="354"/>
        <end position="368"/>
    </location>
</feature>
<dbReference type="GO" id="GO:0005634">
    <property type="term" value="C:nucleus"/>
    <property type="evidence" value="ECO:0007669"/>
    <property type="project" value="UniProtKB-SubCell"/>
</dbReference>
<dbReference type="SUPFAM" id="SSF46689">
    <property type="entry name" value="Homeodomain-like"/>
    <property type="match status" value="1"/>
</dbReference>
<evidence type="ECO:0000256" key="6">
    <source>
        <dbReference type="RuleBase" id="RU000682"/>
    </source>
</evidence>
<dbReference type="GO" id="GO:0000976">
    <property type="term" value="F:transcription cis-regulatory region binding"/>
    <property type="evidence" value="ECO:0007669"/>
    <property type="project" value="TreeGrafter"/>
</dbReference>
<evidence type="ECO:0000256" key="3">
    <source>
        <dbReference type="ARBA" id="ARBA00023155"/>
    </source>
</evidence>
<dbReference type="Gene3D" id="1.10.10.60">
    <property type="entry name" value="Homeodomain-like"/>
    <property type="match status" value="1"/>
</dbReference>
<keyword evidence="4 5" id="KW-0539">Nucleus</keyword>
<dbReference type="PANTHER" id="PTHR24323">
    <property type="entry name" value="CEH-10 HOMEODOMAIN-CONTAINING HOMOLOG"/>
    <property type="match status" value="1"/>
</dbReference>
<evidence type="ECO:0000313" key="10">
    <source>
        <dbReference type="Proteomes" id="UP000187455"/>
    </source>
</evidence>
<dbReference type="EMBL" id="LSSL01000810">
    <property type="protein sequence ID" value="OLY83645.1"/>
    <property type="molecule type" value="Genomic_DNA"/>
</dbReference>
<dbReference type="STRING" id="133383.A0A1R0H3D7"/>
<dbReference type="Proteomes" id="UP000187455">
    <property type="component" value="Unassembled WGS sequence"/>
</dbReference>
<proteinExistence type="predicted"/>
<keyword evidence="10" id="KW-1185">Reference proteome</keyword>
<feature type="region of interest" description="Disordered" evidence="7">
    <location>
        <begin position="473"/>
        <end position="526"/>
    </location>
</feature>
<protein>
    <submittedName>
        <fullName evidence="9">Homeobox protein YOX1</fullName>
    </submittedName>
</protein>
<dbReference type="Pfam" id="PF00046">
    <property type="entry name" value="Homeodomain"/>
    <property type="match status" value="1"/>
</dbReference>
<sequence>MSNVPIWQRRSDKRSVPFNPHLNLSKTGYYPTHSINSGNIDQYTEVDNIPSRSSYKNLITKQIPNGYRPLHSAGNLPLSYNHQIDHRTLRSPSFEQYSIDHYDPHTRLNSPVGYPEYTPRSSSSSYFFGHEASSNARTGVNRLHKDFDASAHSYRQPYYRPHSSRIHHPHYYYPQSHFSPYPSPFYKNFNHSNSKPSYSFFYMQQRRRHTKQEIETLERAFKINPMPSKEEKIELSFKTNMEVKHISIWFQNKRQAVKKKKLEKDQSPSHPDLIDEYNIRSSEKLTPSPRHSNSIDIKNLINHDYPFDRKNTEIIPHRDSYRYFGEPLSANLQSKFVSLENNPSSLEYEDSFKTPRSNHSRSASIPNTYHNEFSHTKALNLDSCTDIGNADSPNTRSKANYGYDHKELSLNRKPFHTVSPPYNHSKHDRRLSPNHRNSRDYSLDVPSRDFYSPLKTATNEDFCVSTQPRLRSLSPLSRGDFHLNDPSNSRPSFDSPTSPSKSISLSDEYSSPPKKPHSSIPTQPRKFLKLLINE</sequence>
<keyword evidence="2 5" id="KW-0238">DNA-binding</keyword>
<dbReference type="InterPro" id="IPR051775">
    <property type="entry name" value="Homeobox_domain"/>
</dbReference>
<evidence type="ECO:0000256" key="5">
    <source>
        <dbReference type="PROSITE-ProRule" id="PRU00108"/>
    </source>
</evidence>
<dbReference type="InterPro" id="IPR017970">
    <property type="entry name" value="Homeobox_CS"/>
</dbReference>
<dbReference type="PROSITE" id="PS00027">
    <property type="entry name" value="HOMEOBOX_1"/>
    <property type="match status" value="1"/>
</dbReference>
<evidence type="ECO:0000259" key="8">
    <source>
        <dbReference type="PROSITE" id="PS50071"/>
    </source>
</evidence>